<organism evidence="8">
    <name type="scientific">seawater metagenome</name>
    <dbReference type="NCBI Taxonomy" id="1561972"/>
    <lineage>
        <taxon>unclassified sequences</taxon>
        <taxon>metagenomes</taxon>
        <taxon>ecological metagenomes</taxon>
    </lineage>
</organism>
<dbReference type="EMBL" id="CABVLZ010000003">
    <property type="protein sequence ID" value="VVU95027.1"/>
    <property type="molecule type" value="Genomic_DNA"/>
</dbReference>
<dbReference type="Pfam" id="PF03279">
    <property type="entry name" value="Lip_A_acyltrans"/>
    <property type="match status" value="1"/>
</dbReference>
<keyword evidence="6 8" id="KW-0012">Acyltransferase</keyword>
<dbReference type="InterPro" id="IPR004960">
    <property type="entry name" value="LipA_acyltrans"/>
</dbReference>
<dbReference type="GO" id="GO:0008610">
    <property type="term" value="P:lipid biosynthetic process"/>
    <property type="evidence" value="ECO:0007669"/>
    <property type="project" value="UniProtKB-ARBA"/>
</dbReference>
<name>A0A5E8CIV2_9ZZZZ</name>
<gene>
    <name evidence="8" type="ORF">CPAV1605_752</name>
</gene>
<reference evidence="8" key="1">
    <citation type="submission" date="2019-09" db="EMBL/GenBank/DDBJ databases">
        <authorList>
            <person name="Needham M D."/>
        </authorList>
    </citation>
    <scope>NUCLEOTIDE SEQUENCE</scope>
</reference>
<evidence type="ECO:0000256" key="1">
    <source>
        <dbReference type="ARBA" id="ARBA00004533"/>
    </source>
</evidence>
<comment type="subcellular location">
    <subcellularLocation>
        <location evidence="1">Cell inner membrane</location>
    </subcellularLocation>
</comment>
<dbReference type="AlphaFoldDB" id="A0A5E8CIV2"/>
<keyword evidence="5 7" id="KW-0472">Membrane</keyword>
<evidence type="ECO:0000313" key="8">
    <source>
        <dbReference type="EMBL" id="VVU95027.1"/>
    </source>
</evidence>
<keyword evidence="7" id="KW-0812">Transmembrane</keyword>
<feature type="transmembrane region" description="Helical" evidence="7">
    <location>
        <begin position="23"/>
        <end position="44"/>
    </location>
</feature>
<accession>A0A5E8CIV2</accession>
<dbReference type="GO" id="GO:0016746">
    <property type="term" value="F:acyltransferase activity"/>
    <property type="evidence" value="ECO:0007669"/>
    <property type="project" value="UniProtKB-KW"/>
</dbReference>
<evidence type="ECO:0000256" key="5">
    <source>
        <dbReference type="ARBA" id="ARBA00023136"/>
    </source>
</evidence>
<dbReference type="GO" id="GO:1901137">
    <property type="term" value="P:carbohydrate derivative biosynthetic process"/>
    <property type="evidence" value="ECO:0007669"/>
    <property type="project" value="UniProtKB-ARBA"/>
</dbReference>
<dbReference type="GO" id="GO:0005886">
    <property type="term" value="C:plasma membrane"/>
    <property type="evidence" value="ECO:0007669"/>
    <property type="project" value="UniProtKB-SubCell"/>
</dbReference>
<evidence type="ECO:0000256" key="4">
    <source>
        <dbReference type="ARBA" id="ARBA00022679"/>
    </source>
</evidence>
<keyword evidence="3" id="KW-0997">Cell inner membrane</keyword>
<sequence>MYIKILLFLGIILFFIKKIYTKYFLIIIDSIASFLTYIIIFINYKNRISIIHRNLDLVFQNKIHNKKEITFKVVKLSLINLLIAIQQNYILKSNCLLPYYNISIPPQLKEDIKTSKCIFALAHYGIFYDFATAHLLLDNMACVYKFNNPYIEKLVFSKSIPKTKIFPIKHTELNKFYKNNQPIMTIPCDQKGASNKNIITFLNQETNFHSSVNVIQKITKRSVWIYLCYYDFEQKKIIPKIIPVHRKNLNSKNLTQSIADIFSKEILNNPEQYFWLHNRFNLSF</sequence>
<evidence type="ECO:0000256" key="6">
    <source>
        <dbReference type="ARBA" id="ARBA00023315"/>
    </source>
</evidence>
<dbReference type="PANTHER" id="PTHR30606">
    <property type="entry name" value="LIPID A BIOSYNTHESIS LAUROYL ACYLTRANSFERASE"/>
    <property type="match status" value="1"/>
</dbReference>
<protein>
    <submittedName>
        <fullName evidence="8">Bacterial lipid A biosynthesis acyltransferase</fullName>
    </submittedName>
</protein>
<evidence type="ECO:0000256" key="2">
    <source>
        <dbReference type="ARBA" id="ARBA00022475"/>
    </source>
</evidence>
<dbReference type="PANTHER" id="PTHR30606:SF10">
    <property type="entry name" value="PHOSPHATIDYLINOSITOL MANNOSIDE ACYLTRANSFERASE"/>
    <property type="match status" value="1"/>
</dbReference>
<keyword evidence="4 8" id="KW-0808">Transferase</keyword>
<evidence type="ECO:0000256" key="7">
    <source>
        <dbReference type="SAM" id="Phobius"/>
    </source>
</evidence>
<keyword evidence="7" id="KW-1133">Transmembrane helix</keyword>
<evidence type="ECO:0000256" key="3">
    <source>
        <dbReference type="ARBA" id="ARBA00022519"/>
    </source>
</evidence>
<proteinExistence type="predicted"/>
<keyword evidence="2" id="KW-1003">Cell membrane</keyword>